<accession>A0A1R3HK41</accession>
<keyword evidence="3" id="KW-1185">Reference proteome</keyword>
<feature type="region of interest" description="Disordered" evidence="1">
    <location>
        <begin position="1"/>
        <end position="62"/>
    </location>
</feature>
<dbReference type="EMBL" id="AWWV01011783">
    <property type="protein sequence ID" value="OMO70614.1"/>
    <property type="molecule type" value="Genomic_DNA"/>
</dbReference>
<gene>
    <name evidence="2" type="ORF">CCACVL1_18759</name>
</gene>
<proteinExistence type="predicted"/>
<feature type="compositionally biased region" description="Polar residues" evidence="1">
    <location>
        <begin position="30"/>
        <end position="41"/>
    </location>
</feature>
<feature type="compositionally biased region" description="Basic residues" evidence="1">
    <location>
        <begin position="1"/>
        <end position="10"/>
    </location>
</feature>
<evidence type="ECO:0000256" key="1">
    <source>
        <dbReference type="SAM" id="MobiDB-lite"/>
    </source>
</evidence>
<evidence type="ECO:0000313" key="3">
    <source>
        <dbReference type="Proteomes" id="UP000188268"/>
    </source>
</evidence>
<reference evidence="2 3" key="1">
    <citation type="submission" date="2013-09" db="EMBL/GenBank/DDBJ databases">
        <title>Corchorus capsularis genome sequencing.</title>
        <authorList>
            <person name="Alam M."/>
            <person name="Haque M.S."/>
            <person name="Islam M.S."/>
            <person name="Emdad E.M."/>
            <person name="Islam M.M."/>
            <person name="Ahmed B."/>
            <person name="Halim A."/>
            <person name="Hossen Q.M.M."/>
            <person name="Hossain M.Z."/>
            <person name="Ahmed R."/>
            <person name="Khan M.M."/>
            <person name="Islam R."/>
            <person name="Rashid M.M."/>
            <person name="Khan S.A."/>
            <person name="Rahman M.S."/>
            <person name="Alam M."/>
        </authorList>
    </citation>
    <scope>NUCLEOTIDE SEQUENCE [LARGE SCALE GENOMIC DNA]</scope>
    <source>
        <strain evidence="3">cv. CVL-1</strain>
        <tissue evidence="2">Whole seedling</tissue>
    </source>
</reference>
<protein>
    <submittedName>
        <fullName evidence="2">Uncharacterized protein</fullName>
    </submittedName>
</protein>
<dbReference type="AlphaFoldDB" id="A0A1R3HK41"/>
<organism evidence="2 3">
    <name type="scientific">Corchorus capsularis</name>
    <name type="common">Jute</name>
    <dbReference type="NCBI Taxonomy" id="210143"/>
    <lineage>
        <taxon>Eukaryota</taxon>
        <taxon>Viridiplantae</taxon>
        <taxon>Streptophyta</taxon>
        <taxon>Embryophyta</taxon>
        <taxon>Tracheophyta</taxon>
        <taxon>Spermatophyta</taxon>
        <taxon>Magnoliopsida</taxon>
        <taxon>eudicotyledons</taxon>
        <taxon>Gunneridae</taxon>
        <taxon>Pentapetalae</taxon>
        <taxon>rosids</taxon>
        <taxon>malvids</taxon>
        <taxon>Malvales</taxon>
        <taxon>Malvaceae</taxon>
        <taxon>Grewioideae</taxon>
        <taxon>Apeibeae</taxon>
        <taxon>Corchorus</taxon>
    </lineage>
</organism>
<name>A0A1R3HK41_COCAP</name>
<sequence>MEWKHRKKAKVLLAIPRKKAPTDPKHTHTNTKLKSPQNPDSPGTYRESYGGELEEKEPSFDQ</sequence>
<dbReference type="Gramene" id="OMO70614">
    <property type="protein sequence ID" value="OMO70614"/>
    <property type="gene ID" value="CCACVL1_18759"/>
</dbReference>
<comment type="caution">
    <text evidence="2">The sequence shown here is derived from an EMBL/GenBank/DDBJ whole genome shotgun (WGS) entry which is preliminary data.</text>
</comment>
<evidence type="ECO:0000313" key="2">
    <source>
        <dbReference type="EMBL" id="OMO70614.1"/>
    </source>
</evidence>
<dbReference type="Proteomes" id="UP000188268">
    <property type="component" value="Unassembled WGS sequence"/>
</dbReference>